<sequence>MNMSSEDGRAAELQALVHTLTLLQRSDLSSVAALTWLVYDISITLEQEVDFIWRARWSLPKFLYIAARYYGLFNLAFYIHVSLSLTVSENFSVHLHSISCKPWVWFNAFSNSVFFTTTVNLLFVIRIHAIYEKKRIMLAFLLFLFFAEFIIEVVCTTLIVRSVTVEERPSGLPIRGCTSTSAPDWTLAAWIPCLIVACIFYVLTTYKLAKNLGIKNWVNLKLIFSRLHAYPIMDIFYRDGSIFFGLIFVVILLNTVFNVLGGAYIDIGAPWLSASYSIAGSRLVLNLRTMTSIPDSKLNMRSFSAEGTFRAASNVTAPDDLDRDSIPLQPRQGWGTSGTSHEV</sequence>
<name>A0A401GA24_9APHY</name>
<accession>A0A401GA24</accession>
<feature type="region of interest" description="Disordered" evidence="1">
    <location>
        <begin position="318"/>
        <end position="343"/>
    </location>
</feature>
<dbReference type="RefSeq" id="XP_027609910.1">
    <property type="nucleotide sequence ID" value="XM_027754109.1"/>
</dbReference>
<dbReference type="Pfam" id="PF20151">
    <property type="entry name" value="DUF6533"/>
    <property type="match status" value="1"/>
</dbReference>
<feature type="domain" description="DUF6533" evidence="3">
    <location>
        <begin position="29"/>
        <end position="73"/>
    </location>
</feature>
<feature type="transmembrane region" description="Helical" evidence="2">
    <location>
        <begin position="103"/>
        <end position="125"/>
    </location>
</feature>
<dbReference type="InterPro" id="IPR045340">
    <property type="entry name" value="DUF6533"/>
</dbReference>
<comment type="caution">
    <text evidence="4">The sequence shown here is derived from an EMBL/GenBank/DDBJ whole genome shotgun (WGS) entry which is preliminary data.</text>
</comment>
<evidence type="ECO:0000313" key="5">
    <source>
        <dbReference type="Proteomes" id="UP000287166"/>
    </source>
</evidence>
<evidence type="ECO:0000256" key="1">
    <source>
        <dbReference type="SAM" id="MobiDB-lite"/>
    </source>
</evidence>
<feature type="transmembrane region" description="Helical" evidence="2">
    <location>
        <begin position="242"/>
        <end position="265"/>
    </location>
</feature>
<keyword evidence="5" id="KW-1185">Reference proteome</keyword>
<evidence type="ECO:0000313" key="4">
    <source>
        <dbReference type="EMBL" id="GBE78997.1"/>
    </source>
</evidence>
<keyword evidence="2" id="KW-0472">Membrane</keyword>
<dbReference type="GeneID" id="38775914"/>
<protein>
    <recommendedName>
        <fullName evidence="3">DUF6533 domain-containing protein</fullName>
    </recommendedName>
</protein>
<gene>
    <name evidence="4" type="ORF">SCP_0201940</name>
</gene>
<keyword evidence="2" id="KW-1133">Transmembrane helix</keyword>
<proteinExistence type="predicted"/>
<reference evidence="4 5" key="1">
    <citation type="journal article" date="2018" name="Sci. Rep.">
        <title>Genome sequence of the cauliflower mushroom Sparassis crispa (Hanabiratake) and its association with beneficial usage.</title>
        <authorList>
            <person name="Kiyama R."/>
            <person name="Furutani Y."/>
            <person name="Kawaguchi K."/>
            <person name="Nakanishi T."/>
        </authorList>
    </citation>
    <scope>NUCLEOTIDE SEQUENCE [LARGE SCALE GENOMIC DNA]</scope>
</reference>
<feature type="transmembrane region" description="Helical" evidence="2">
    <location>
        <begin position="62"/>
        <end position="83"/>
    </location>
</feature>
<evidence type="ECO:0000256" key="2">
    <source>
        <dbReference type="SAM" id="Phobius"/>
    </source>
</evidence>
<dbReference type="OrthoDB" id="2744882at2759"/>
<dbReference type="AlphaFoldDB" id="A0A401GA24"/>
<evidence type="ECO:0000259" key="3">
    <source>
        <dbReference type="Pfam" id="PF20151"/>
    </source>
</evidence>
<feature type="transmembrane region" description="Helical" evidence="2">
    <location>
        <begin position="187"/>
        <end position="206"/>
    </location>
</feature>
<dbReference type="InParanoid" id="A0A401GA24"/>
<dbReference type="EMBL" id="BFAD01000002">
    <property type="protein sequence ID" value="GBE78997.1"/>
    <property type="molecule type" value="Genomic_DNA"/>
</dbReference>
<keyword evidence="2" id="KW-0812">Transmembrane</keyword>
<feature type="transmembrane region" description="Helical" evidence="2">
    <location>
        <begin position="137"/>
        <end position="160"/>
    </location>
</feature>
<organism evidence="4 5">
    <name type="scientific">Sparassis crispa</name>
    <dbReference type="NCBI Taxonomy" id="139825"/>
    <lineage>
        <taxon>Eukaryota</taxon>
        <taxon>Fungi</taxon>
        <taxon>Dikarya</taxon>
        <taxon>Basidiomycota</taxon>
        <taxon>Agaricomycotina</taxon>
        <taxon>Agaricomycetes</taxon>
        <taxon>Polyporales</taxon>
        <taxon>Sparassidaceae</taxon>
        <taxon>Sparassis</taxon>
    </lineage>
</organism>
<dbReference type="Proteomes" id="UP000287166">
    <property type="component" value="Unassembled WGS sequence"/>
</dbReference>